<reference evidence="4 5" key="1">
    <citation type="submission" date="2018-09" db="EMBL/GenBank/DDBJ databases">
        <title>Genomic Encyclopedia of Archaeal and Bacterial Type Strains, Phase II (KMG-II): from individual species to whole genera.</title>
        <authorList>
            <person name="Goeker M."/>
        </authorList>
    </citation>
    <scope>NUCLEOTIDE SEQUENCE [LARGE SCALE GENOMIC DNA]</scope>
    <source>
        <strain evidence="4 5">DSM 27148</strain>
    </source>
</reference>
<dbReference type="Proteomes" id="UP000283387">
    <property type="component" value="Unassembled WGS sequence"/>
</dbReference>
<dbReference type="PANTHER" id="PTHR30273">
    <property type="entry name" value="PERIPLASMIC SIGNAL SENSOR AND SIGMA FACTOR ACTIVATOR FECR-RELATED"/>
    <property type="match status" value="1"/>
</dbReference>
<dbReference type="Pfam" id="PF04773">
    <property type="entry name" value="FecR"/>
    <property type="match status" value="1"/>
</dbReference>
<dbReference type="Pfam" id="PF16344">
    <property type="entry name" value="FecR_C"/>
    <property type="match status" value="1"/>
</dbReference>
<dbReference type="InterPro" id="IPR012373">
    <property type="entry name" value="Ferrdict_sens_TM"/>
</dbReference>
<gene>
    <name evidence="4" type="ORF">BC643_1024</name>
</gene>
<protein>
    <submittedName>
        <fullName evidence="4">FecR family protein</fullName>
    </submittedName>
</protein>
<evidence type="ECO:0000313" key="4">
    <source>
        <dbReference type="EMBL" id="RKD90683.1"/>
    </source>
</evidence>
<dbReference type="Gene3D" id="3.55.50.30">
    <property type="match status" value="1"/>
</dbReference>
<dbReference type="AlphaFoldDB" id="A0A419W5F4"/>
<organism evidence="4 5">
    <name type="scientific">Mangrovibacterium diazotrophicum</name>
    <dbReference type="NCBI Taxonomy" id="1261403"/>
    <lineage>
        <taxon>Bacteria</taxon>
        <taxon>Pseudomonadati</taxon>
        <taxon>Bacteroidota</taxon>
        <taxon>Bacteroidia</taxon>
        <taxon>Marinilabiliales</taxon>
        <taxon>Prolixibacteraceae</taxon>
        <taxon>Mangrovibacterium</taxon>
    </lineage>
</organism>
<dbReference type="FunFam" id="2.60.120.1440:FF:000001">
    <property type="entry name" value="Putative anti-sigma factor"/>
    <property type="match status" value="1"/>
</dbReference>
<feature type="domain" description="FecR protein" evidence="2">
    <location>
        <begin position="123"/>
        <end position="218"/>
    </location>
</feature>
<dbReference type="Gene3D" id="2.60.120.1440">
    <property type="match status" value="1"/>
</dbReference>
<dbReference type="PIRSF" id="PIRSF018266">
    <property type="entry name" value="FecR"/>
    <property type="match status" value="1"/>
</dbReference>
<dbReference type="InterPro" id="IPR032508">
    <property type="entry name" value="FecR_C"/>
</dbReference>
<keyword evidence="1" id="KW-0472">Membrane</keyword>
<dbReference type="OrthoDB" id="1523735at2"/>
<keyword evidence="5" id="KW-1185">Reference proteome</keyword>
<accession>A0A419W5F4</accession>
<dbReference type="PANTHER" id="PTHR30273:SF2">
    <property type="entry name" value="PROTEIN FECR"/>
    <property type="match status" value="1"/>
</dbReference>
<dbReference type="GO" id="GO:0016989">
    <property type="term" value="F:sigma factor antagonist activity"/>
    <property type="evidence" value="ECO:0007669"/>
    <property type="project" value="TreeGrafter"/>
</dbReference>
<feature type="domain" description="Protein FecR C-terminal" evidence="3">
    <location>
        <begin position="262"/>
        <end position="329"/>
    </location>
</feature>
<proteinExistence type="predicted"/>
<keyword evidence="1" id="KW-1133">Transmembrane helix</keyword>
<keyword evidence="1" id="KW-0812">Transmembrane</keyword>
<comment type="caution">
    <text evidence="4">The sequence shown here is derived from an EMBL/GenBank/DDBJ whole genome shotgun (WGS) entry which is preliminary data.</text>
</comment>
<dbReference type="InterPro" id="IPR006860">
    <property type="entry name" value="FecR"/>
</dbReference>
<dbReference type="RefSeq" id="WP_120272067.1">
    <property type="nucleotide sequence ID" value="NZ_RAPN01000001.1"/>
</dbReference>
<feature type="transmembrane region" description="Helical" evidence="1">
    <location>
        <begin position="87"/>
        <end position="104"/>
    </location>
</feature>
<evidence type="ECO:0000313" key="5">
    <source>
        <dbReference type="Proteomes" id="UP000283387"/>
    </source>
</evidence>
<evidence type="ECO:0000259" key="2">
    <source>
        <dbReference type="Pfam" id="PF04773"/>
    </source>
</evidence>
<sequence>MKKTQTPWEAIGAYLDNRSDKENEAIVKEWLKQSPKNVRQFKEIVDTRYLTQQKTDRYQPNTEKLWGELIERIQPVQKKSKRLLMPYLKYTAIAAAIVLAFLVGKIQHSGENANVGLSQLYSTLSTEPGERSHMMLPDGTKVWLNTDSELKYASDFNQEHRDVYVTGECYFEVAKNARKPFVVHANDLQVKVYGTHFNVKESSKTKQSEVTLVEGKVEVLSPENKSLSYLSPGEKLTLKGDKYRIDKAENPKVLIAWTQGVLVFVDQPFEEVVSYLENWYGVTIQLDQSLHNNHRFTFKVKTESLREVLELISVITPIQYNIDGEKVFIKSKRS</sequence>
<name>A0A419W5F4_9BACT</name>
<dbReference type="EMBL" id="RAPN01000001">
    <property type="protein sequence ID" value="RKD90683.1"/>
    <property type="molecule type" value="Genomic_DNA"/>
</dbReference>
<evidence type="ECO:0000259" key="3">
    <source>
        <dbReference type="Pfam" id="PF16344"/>
    </source>
</evidence>
<evidence type="ECO:0000256" key="1">
    <source>
        <dbReference type="SAM" id="Phobius"/>
    </source>
</evidence>